<dbReference type="Proteomes" id="UP000501199">
    <property type="component" value="Segment"/>
</dbReference>
<name>A0A6G6XK74_9CAUD</name>
<dbReference type="GeneID" id="77954739"/>
<accession>A0A6G6XK74</accession>
<dbReference type="Gene3D" id="2.60.120.40">
    <property type="match status" value="1"/>
</dbReference>
<evidence type="ECO:0000313" key="1">
    <source>
        <dbReference type="EMBL" id="QIG58498.1"/>
    </source>
</evidence>
<sequence length="354" mass="37120">MTANRGLFVRNIGTTGTTPIEGRLVMASLVAENSPGTPRNGLLDQKATTVVSGTASMTYSVDACNVVVNRAAGEGVYMFNLTGTTTVATTAAPGTGSRWDLIYVKQNDPDKGDANNTAVLAVLQGTSSTGTPTKPTASLPAGAYVLAEARVYSGATATNGAQVTITQTWRYTALRGAPVPVRNTTERAEITPAAGYLVKRLDIDNNATEFYNGSAWQLFNTSQVAKLTGGAIAYPANTLWGPGTLTLDSAGSKNATFIASTGADGFTLSEPGVYMVTWMTLGTGSVSAGWTAIKNNDESITWTEHGFGSGMTSWNVTTFGLVYAPTPNYFVRFRARILSSYNTTGSTVYVAKIS</sequence>
<gene>
    <name evidence="1" type="primary">20</name>
    <name evidence="1" type="ORF">SEA_DRSIERRA_20</name>
</gene>
<reference evidence="2" key="1">
    <citation type="submission" date="2020-01" db="EMBL/GenBank/DDBJ databases">
        <authorList>
            <person name="Broll A.M."/>
            <person name="Firkus N.C."/>
            <person name="Hill J.A."/>
            <person name="Neidermyer S.M."/>
            <person name="Regnier T.M."/>
            <person name="Wang S.P."/>
            <person name="Yang C."/>
            <person name="Yang H.S."/>
            <person name="Bonilla J.A."/>
            <person name="Klyczek K."/>
            <person name="Garlena R.A."/>
            <person name="Russell D.A."/>
            <person name="Pope W.H."/>
            <person name="Jacobs-Sera D."/>
            <person name="Hatfull G.F."/>
        </authorList>
    </citation>
    <scope>NUCLEOTIDE SEQUENCE [LARGE SCALE GENOMIC DNA]</scope>
</reference>
<keyword evidence="2" id="KW-1185">Reference proteome</keyword>
<protein>
    <submittedName>
        <fullName evidence="1">Minor tail protein</fullName>
    </submittedName>
</protein>
<proteinExistence type="predicted"/>
<organism evidence="1 2">
    <name type="scientific">Arthrobacter phage DrSierra</name>
    <dbReference type="NCBI Taxonomy" id="2704034"/>
    <lineage>
        <taxon>Viruses</taxon>
        <taxon>Duplodnaviria</taxon>
        <taxon>Heunggongvirae</taxon>
        <taxon>Uroviricota</taxon>
        <taxon>Caudoviricetes</taxon>
        <taxon>Casidaviridae</taxon>
        <taxon>Manhattanvirus</taxon>
        <taxon>Manhattanvirus drsierra</taxon>
    </lineage>
</organism>
<evidence type="ECO:0000313" key="2">
    <source>
        <dbReference type="Proteomes" id="UP000501199"/>
    </source>
</evidence>
<dbReference type="KEGG" id="vg:77954739"/>
<dbReference type="InterPro" id="IPR008983">
    <property type="entry name" value="Tumour_necrosis_fac-like_dom"/>
</dbReference>
<dbReference type="EMBL" id="MN908689">
    <property type="protein sequence ID" value="QIG58498.1"/>
    <property type="molecule type" value="Genomic_DNA"/>
</dbReference>
<dbReference type="RefSeq" id="YP_010678345.1">
    <property type="nucleotide sequence ID" value="NC_071034.1"/>
</dbReference>